<gene>
    <name evidence="2" type="ORF">PECUL_23A030712</name>
</gene>
<dbReference type="Gene3D" id="3.30.250.20">
    <property type="entry name" value="L1 transposable element, C-terminal domain"/>
    <property type="match status" value="1"/>
</dbReference>
<proteinExistence type="predicted"/>
<dbReference type="AlphaFoldDB" id="A0AAD1RXF5"/>
<sequence length="189" mass="21754">MDWAHRALRPPALNPDSPRDVIVHMHFFTIKKRILNLARATLPQHQGSRLAFFKDLAPSTLKKRGDLKQLTLMLNHLGLRYMWGHPFKLIVRKDNQTHILKSATEMTPFAESLGLTIYHSNSPKPWACTEDRDHKGSGLQTPPSKHHARWSLLNLKTKTKSTSRAERPCQQTRTYWNWLVTPPASLSKP</sequence>
<protein>
    <submittedName>
        <fullName evidence="2">Uncharacterized protein</fullName>
    </submittedName>
</protein>
<accession>A0AAD1RXF5</accession>
<evidence type="ECO:0000313" key="3">
    <source>
        <dbReference type="Proteomes" id="UP001295444"/>
    </source>
</evidence>
<evidence type="ECO:0000256" key="1">
    <source>
        <dbReference type="SAM" id="MobiDB-lite"/>
    </source>
</evidence>
<feature type="region of interest" description="Disordered" evidence="1">
    <location>
        <begin position="127"/>
        <end position="147"/>
    </location>
</feature>
<organism evidence="2 3">
    <name type="scientific">Pelobates cultripes</name>
    <name type="common">Western spadefoot toad</name>
    <dbReference type="NCBI Taxonomy" id="61616"/>
    <lineage>
        <taxon>Eukaryota</taxon>
        <taxon>Metazoa</taxon>
        <taxon>Chordata</taxon>
        <taxon>Craniata</taxon>
        <taxon>Vertebrata</taxon>
        <taxon>Euteleostomi</taxon>
        <taxon>Amphibia</taxon>
        <taxon>Batrachia</taxon>
        <taxon>Anura</taxon>
        <taxon>Pelobatoidea</taxon>
        <taxon>Pelobatidae</taxon>
        <taxon>Pelobates</taxon>
    </lineage>
</organism>
<dbReference type="Proteomes" id="UP001295444">
    <property type="component" value="Chromosome 04"/>
</dbReference>
<dbReference type="InterPro" id="IPR042566">
    <property type="entry name" value="L1_C"/>
</dbReference>
<keyword evidence="3" id="KW-1185">Reference proteome</keyword>
<reference evidence="2" key="1">
    <citation type="submission" date="2022-03" db="EMBL/GenBank/DDBJ databases">
        <authorList>
            <person name="Alioto T."/>
            <person name="Alioto T."/>
            <person name="Gomez Garrido J."/>
        </authorList>
    </citation>
    <scope>NUCLEOTIDE SEQUENCE</scope>
</reference>
<evidence type="ECO:0000313" key="2">
    <source>
        <dbReference type="EMBL" id="CAH2283364.1"/>
    </source>
</evidence>
<dbReference type="EMBL" id="OW240915">
    <property type="protein sequence ID" value="CAH2283364.1"/>
    <property type="molecule type" value="Genomic_DNA"/>
</dbReference>
<name>A0AAD1RXF5_PELCU</name>